<evidence type="ECO:0000313" key="3">
    <source>
        <dbReference type="Proteomes" id="UP001436297"/>
    </source>
</evidence>
<proteinExistence type="predicted"/>
<accession>A0ABZ3EDI0</accession>
<keyword evidence="3" id="KW-1185">Reference proteome</keyword>
<feature type="transmembrane region" description="Helical" evidence="1">
    <location>
        <begin position="46"/>
        <end position="63"/>
    </location>
</feature>
<name>A0ABZ3EDI0_9STAP</name>
<dbReference type="Proteomes" id="UP001436297">
    <property type="component" value="Chromosome"/>
</dbReference>
<feature type="transmembrane region" description="Helical" evidence="1">
    <location>
        <begin position="104"/>
        <end position="124"/>
    </location>
</feature>
<keyword evidence="1" id="KW-0472">Membrane</keyword>
<feature type="transmembrane region" description="Helical" evidence="1">
    <location>
        <begin position="130"/>
        <end position="149"/>
    </location>
</feature>
<keyword evidence="1" id="KW-0812">Transmembrane</keyword>
<dbReference type="InterPro" id="IPR021683">
    <property type="entry name" value="DUF3267"/>
</dbReference>
<reference evidence="2 3" key="1">
    <citation type="journal article" date="2024" name="Pathogens">
        <title>Staphylococcus hsinchuensis sp. nov., Isolated from Soymilk.</title>
        <authorList>
            <person name="Wang Y.T."/>
            <person name="Lin Y.C."/>
            <person name="Hsieh Y.H."/>
            <person name="Lin Y.T."/>
            <person name="Hamada M."/>
            <person name="Chen C.C."/>
            <person name="Liou J.S."/>
            <person name="Lee A.Y."/>
            <person name="Zhang W.L."/>
            <person name="Chen Y.T."/>
            <person name="Huang C.H."/>
        </authorList>
    </citation>
    <scope>NUCLEOTIDE SEQUENCE [LARGE SCALE GENOMIC DNA]</scope>
    <source>
        <strain evidence="2 3">H164</strain>
    </source>
</reference>
<protein>
    <submittedName>
        <fullName evidence="2">DUF3267 domain-containing protein</fullName>
    </submittedName>
</protein>
<evidence type="ECO:0000256" key="1">
    <source>
        <dbReference type="SAM" id="Phobius"/>
    </source>
</evidence>
<dbReference type="EMBL" id="CP128355">
    <property type="protein sequence ID" value="XAF70480.1"/>
    <property type="molecule type" value="Genomic_DNA"/>
</dbReference>
<keyword evidence="1" id="KW-1133">Transmembrane helix</keyword>
<dbReference type="Pfam" id="PF11667">
    <property type="entry name" value="DUF3267"/>
    <property type="match status" value="1"/>
</dbReference>
<dbReference type="RefSeq" id="WP_251518450.1">
    <property type="nucleotide sequence ID" value="NZ_CP128355.1"/>
</dbReference>
<feature type="transmembrane region" description="Helical" evidence="1">
    <location>
        <begin position="12"/>
        <end position="34"/>
    </location>
</feature>
<evidence type="ECO:0000313" key="2">
    <source>
        <dbReference type="EMBL" id="XAF70480.1"/>
    </source>
</evidence>
<sequence>MFKVNLLSNKKAFERFVLLQFTIVMMCILIFYKVAYTYTHIIEQNILLNVVYGIVGFSILYFIHEFIHNMMFRLLSKGQKPAYQLQYGLLTTHMPNVYFKKWQYLTIMLAPLVIITLILFIVFSNFAFSSIIFMMSFHVGYCVFDLYFLKGVFNSEVKYIEDTTEGIVYYTQAPMQVQTDFK</sequence>
<gene>
    <name evidence="2" type="ORF">QQM35_10640</name>
</gene>
<organism evidence="2 3">
    <name type="scientific">Staphylococcus hsinchuensis</name>
    <dbReference type="NCBI Taxonomy" id="3051183"/>
    <lineage>
        <taxon>Bacteria</taxon>
        <taxon>Bacillati</taxon>
        <taxon>Bacillota</taxon>
        <taxon>Bacilli</taxon>
        <taxon>Bacillales</taxon>
        <taxon>Staphylococcaceae</taxon>
        <taxon>Staphylococcus</taxon>
    </lineage>
</organism>